<feature type="domain" description="Transposase IS66 zinc-finger binding" evidence="3">
    <location>
        <begin position="123"/>
        <end position="164"/>
    </location>
</feature>
<dbReference type="InterPro" id="IPR039552">
    <property type="entry name" value="IS66_C"/>
</dbReference>
<protein>
    <submittedName>
        <fullName evidence="6">IS66 family transposase</fullName>
    </submittedName>
</protein>
<dbReference type="InterPro" id="IPR024474">
    <property type="entry name" value="Znf_dom_IS66"/>
</dbReference>
<dbReference type="EMBL" id="JACJUU010000008">
    <property type="protein sequence ID" value="MBC2770344.1"/>
    <property type="molecule type" value="Genomic_DNA"/>
</dbReference>
<gene>
    <name evidence="6" type="ORF">GTU67_10525</name>
</gene>
<feature type="domain" description="Transposase IS66 C-terminal" evidence="5">
    <location>
        <begin position="467"/>
        <end position="504"/>
    </location>
</feature>
<sequence>MTNTPDDLDQLDAHQLRELARQLMLANARKDQDITFKAARITALSHEIAILRRHKFGQKSEQLGGEQALLFDEAVGEDLEAIERELNKLKNQPAAGEPRDKPRRAALPPELPRTTIHHEPASTTCDCGCQLKRIREDVSEKLDYTPGTLSVERHVRGVWACTHCQSMTQASMPAYIIDKGIAAVGLLAQILIAKYADHLPLYRQEAIFKRDGMHIPRSSMAQWVGQCGHELQPLVDALRRCILQHRILHADETPVRMLKPGSGKTHKAYFWTYAPGQFESLKAVIYDFNEGRAGLYAREFLGDWQGQLVVDDYSGYNALFRQGVTELGCMAHARRKYFDLHKNNQSPVGQRALELIGELYAIEREVATLSPARRLALRQEKAKPLADALHTWMLAQRQRVLNGTGTAKALDYSLKRWAALTRYLDDPFIPIDNNHIEQQIRPVAIGRNNWLFAGSLRAGKRAAAIMSLIQSAKLNGVNPHAYLKDVLTRLPTHPNSRIDELLPHNWVAPQTDDVDTVSEKICA</sequence>
<dbReference type="NCBIfam" id="NF033517">
    <property type="entry name" value="transpos_IS66"/>
    <property type="match status" value="1"/>
</dbReference>
<dbReference type="PANTHER" id="PTHR33678:SF1">
    <property type="entry name" value="BLL1576 PROTEIN"/>
    <property type="match status" value="1"/>
</dbReference>
<dbReference type="Pfam" id="PF13817">
    <property type="entry name" value="DDE_Tnp_IS66_C"/>
    <property type="match status" value="1"/>
</dbReference>
<name>A0A842HR83_9BURK</name>
<organism evidence="6 7">
    <name type="scientific">Pusillimonas minor</name>
    <dbReference type="NCBI Taxonomy" id="2697024"/>
    <lineage>
        <taxon>Bacteria</taxon>
        <taxon>Pseudomonadati</taxon>
        <taxon>Pseudomonadota</taxon>
        <taxon>Betaproteobacteria</taxon>
        <taxon>Burkholderiales</taxon>
        <taxon>Alcaligenaceae</taxon>
        <taxon>Pusillimonas</taxon>
    </lineage>
</organism>
<feature type="domain" description="Transposase TnpC homeodomain" evidence="4">
    <location>
        <begin position="44"/>
        <end position="116"/>
    </location>
</feature>
<dbReference type="InterPro" id="IPR024463">
    <property type="entry name" value="Transposase_TnpC_homeodom"/>
</dbReference>
<dbReference type="AlphaFoldDB" id="A0A842HR83"/>
<dbReference type="Pfam" id="PF13007">
    <property type="entry name" value="LZ_Tnp_IS66"/>
    <property type="match status" value="1"/>
</dbReference>
<evidence type="ECO:0000313" key="7">
    <source>
        <dbReference type="Proteomes" id="UP000545386"/>
    </source>
</evidence>
<dbReference type="Proteomes" id="UP000545386">
    <property type="component" value="Unassembled WGS sequence"/>
</dbReference>
<dbReference type="Pfam" id="PF03050">
    <property type="entry name" value="DDE_Tnp_IS66"/>
    <property type="match status" value="1"/>
</dbReference>
<dbReference type="Pfam" id="PF13005">
    <property type="entry name" value="zf-IS66"/>
    <property type="match status" value="1"/>
</dbReference>
<dbReference type="RefSeq" id="WP_185780153.1">
    <property type="nucleotide sequence ID" value="NZ_JACJUU010000008.1"/>
</dbReference>
<evidence type="ECO:0000259" key="5">
    <source>
        <dbReference type="Pfam" id="PF13817"/>
    </source>
</evidence>
<feature type="region of interest" description="Disordered" evidence="1">
    <location>
        <begin position="87"/>
        <end position="119"/>
    </location>
</feature>
<proteinExistence type="predicted"/>
<dbReference type="InterPro" id="IPR004291">
    <property type="entry name" value="Transposase_IS66_central"/>
</dbReference>
<evidence type="ECO:0000259" key="4">
    <source>
        <dbReference type="Pfam" id="PF13007"/>
    </source>
</evidence>
<evidence type="ECO:0000259" key="2">
    <source>
        <dbReference type="Pfam" id="PF03050"/>
    </source>
</evidence>
<evidence type="ECO:0000259" key="3">
    <source>
        <dbReference type="Pfam" id="PF13005"/>
    </source>
</evidence>
<accession>A0A842HR83</accession>
<keyword evidence="7" id="KW-1185">Reference proteome</keyword>
<dbReference type="InterPro" id="IPR052344">
    <property type="entry name" value="Transposase-related"/>
</dbReference>
<evidence type="ECO:0000256" key="1">
    <source>
        <dbReference type="SAM" id="MobiDB-lite"/>
    </source>
</evidence>
<feature type="domain" description="Transposase IS66 central" evidence="2">
    <location>
        <begin position="179"/>
        <end position="460"/>
    </location>
</feature>
<reference evidence="6 7" key="1">
    <citation type="submission" date="2020-08" db="EMBL/GenBank/DDBJ databases">
        <title>Paraeoetvoesia sp. YC-7-48 draft genome sequence.</title>
        <authorList>
            <person name="Yao L."/>
        </authorList>
    </citation>
    <scope>NUCLEOTIDE SEQUENCE [LARGE SCALE GENOMIC DNA]</scope>
    <source>
        <strain evidence="7">YC-7-48</strain>
    </source>
</reference>
<comment type="caution">
    <text evidence="6">The sequence shown here is derived from an EMBL/GenBank/DDBJ whole genome shotgun (WGS) entry which is preliminary data.</text>
</comment>
<dbReference type="PANTHER" id="PTHR33678">
    <property type="entry name" value="BLL1576 PROTEIN"/>
    <property type="match status" value="1"/>
</dbReference>
<evidence type="ECO:0000313" key="6">
    <source>
        <dbReference type="EMBL" id="MBC2770344.1"/>
    </source>
</evidence>